<comment type="caution">
    <text evidence="1">The sequence shown here is derived from an EMBL/GenBank/DDBJ whole genome shotgun (WGS) entry which is preliminary data.</text>
</comment>
<protein>
    <submittedName>
        <fullName evidence="1">Uncharacterized protein</fullName>
    </submittedName>
</protein>
<name>A0AAD6G1F0_9EURO</name>
<proteinExistence type="predicted"/>
<dbReference type="Proteomes" id="UP001213681">
    <property type="component" value="Unassembled WGS sequence"/>
</dbReference>
<reference evidence="1" key="1">
    <citation type="submission" date="2022-12" db="EMBL/GenBank/DDBJ databases">
        <authorList>
            <person name="Petersen C."/>
        </authorList>
    </citation>
    <scope>NUCLEOTIDE SEQUENCE</scope>
    <source>
        <strain evidence="1">IBT 16125</strain>
    </source>
</reference>
<reference evidence="1" key="2">
    <citation type="journal article" date="2023" name="IMA Fungus">
        <title>Comparative genomic study of the Penicillium genus elucidates a diverse pangenome and 15 lateral gene transfer events.</title>
        <authorList>
            <person name="Petersen C."/>
            <person name="Sorensen T."/>
            <person name="Nielsen M.R."/>
            <person name="Sondergaard T.E."/>
            <person name="Sorensen J.L."/>
            <person name="Fitzpatrick D.A."/>
            <person name="Frisvad J.C."/>
            <person name="Nielsen K.L."/>
        </authorList>
    </citation>
    <scope>NUCLEOTIDE SEQUENCE</scope>
    <source>
        <strain evidence="1">IBT 16125</strain>
    </source>
</reference>
<sequence length="244" mass="27576">MQMSLHQSITDLQALLKKGSTDISASISYRRCFYWLWLFVKSRHHSVLTRTPPAVRNDSTIKSTLELLLRLEPQPPVWRVLAETALHRLWDEAARSDTCLAEWWCAPPTTMDVTAVLKLLQNIEDMLEEWSSTWLPPNDMSAPDFPGSDLLNPSIFANSITAFMGVLTRFSMVSFAAPIVSHQLVLKTGLTTLSPPLHTYQRHPLFWIACCGQPMQQVNAATLYLTSNPQIETFCDIHPTTVLP</sequence>
<dbReference type="AlphaFoldDB" id="A0AAD6G1F0"/>
<organism evidence="1 2">
    <name type="scientific">Penicillium daleae</name>
    <dbReference type="NCBI Taxonomy" id="63821"/>
    <lineage>
        <taxon>Eukaryota</taxon>
        <taxon>Fungi</taxon>
        <taxon>Dikarya</taxon>
        <taxon>Ascomycota</taxon>
        <taxon>Pezizomycotina</taxon>
        <taxon>Eurotiomycetes</taxon>
        <taxon>Eurotiomycetidae</taxon>
        <taxon>Eurotiales</taxon>
        <taxon>Aspergillaceae</taxon>
        <taxon>Penicillium</taxon>
    </lineage>
</organism>
<evidence type="ECO:0000313" key="2">
    <source>
        <dbReference type="Proteomes" id="UP001213681"/>
    </source>
</evidence>
<evidence type="ECO:0000313" key="1">
    <source>
        <dbReference type="EMBL" id="KAJ5449652.1"/>
    </source>
</evidence>
<dbReference type="EMBL" id="JAPVEA010000006">
    <property type="protein sequence ID" value="KAJ5449652.1"/>
    <property type="molecule type" value="Genomic_DNA"/>
</dbReference>
<keyword evidence="2" id="KW-1185">Reference proteome</keyword>
<dbReference type="RefSeq" id="XP_056765187.1">
    <property type="nucleotide sequence ID" value="XM_056909483.1"/>
</dbReference>
<accession>A0AAD6G1F0</accession>
<dbReference type="GeneID" id="81599726"/>
<gene>
    <name evidence="1" type="ORF">N7458_006101</name>
</gene>